<accession>A0A7R8WRY6</accession>
<sequence length="81" mass="9041">MVTPLVLELDWDEPSNNHLLSVTVKVVDDGIPQLESLCTFLVTVQDINDNPPTFDRQRGFAPHADTPCGRKQGLGYELSYL</sequence>
<protein>
    <submittedName>
        <fullName evidence="5">Uncharacterized protein</fullName>
    </submittedName>
</protein>
<proteinExistence type="predicted"/>
<dbReference type="CDD" id="cd11304">
    <property type="entry name" value="Cadherin_repeat"/>
    <property type="match status" value="1"/>
</dbReference>
<dbReference type="PROSITE" id="PS00232">
    <property type="entry name" value="CADHERIN_1"/>
    <property type="match status" value="1"/>
</dbReference>
<dbReference type="AlphaFoldDB" id="A0A7R8WRY6"/>
<dbReference type="OrthoDB" id="6252479at2759"/>
<reference evidence="5" key="1">
    <citation type="submission" date="2020-11" db="EMBL/GenBank/DDBJ databases">
        <authorList>
            <person name="Tran Van P."/>
        </authorList>
    </citation>
    <scope>NUCLEOTIDE SEQUENCE</scope>
</reference>
<evidence type="ECO:0000256" key="2">
    <source>
        <dbReference type="ARBA" id="ARBA00022737"/>
    </source>
</evidence>
<keyword evidence="2" id="KW-0677">Repeat</keyword>
<dbReference type="PROSITE" id="PS50268">
    <property type="entry name" value="CADHERIN_2"/>
    <property type="match status" value="1"/>
</dbReference>
<dbReference type="Gene3D" id="2.60.40.60">
    <property type="entry name" value="Cadherins"/>
    <property type="match status" value="1"/>
</dbReference>
<dbReference type="InterPro" id="IPR020894">
    <property type="entry name" value="Cadherin_CS"/>
</dbReference>
<comment type="subcellular location">
    <subcellularLocation>
        <location evidence="1">Membrane</location>
    </subcellularLocation>
</comment>
<dbReference type="SUPFAM" id="SSF49313">
    <property type="entry name" value="Cadherin-like"/>
    <property type="match status" value="1"/>
</dbReference>
<evidence type="ECO:0000256" key="3">
    <source>
        <dbReference type="ARBA" id="ARBA00022837"/>
    </source>
</evidence>
<dbReference type="EMBL" id="OB667438">
    <property type="protein sequence ID" value="CAD7233985.1"/>
    <property type="molecule type" value="Genomic_DNA"/>
</dbReference>
<evidence type="ECO:0000256" key="1">
    <source>
        <dbReference type="ARBA" id="ARBA00004370"/>
    </source>
</evidence>
<dbReference type="GO" id="GO:0005886">
    <property type="term" value="C:plasma membrane"/>
    <property type="evidence" value="ECO:0007669"/>
    <property type="project" value="InterPro"/>
</dbReference>
<dbReference type="GO" id="GO:0007156">
    <property type="term" value="P:homophilic cell adhesion via plasma membrane adhesion molecules"/>
    <property type="evidence" value="ECO:0007669"/>
    <property type="project" value="InterPro"/>
</dbReference>
<gene>
    <name evidence="5" type="ORF">CTOB1V02_LOCUS11803</name>
</gene>
<name>A0A7R8WRY6_9CRUS</name>
<organism evidence="5">
    <name type="scientific">Cyprideis torosa</name>
    <dbReference type="NCBI Taxonomy" id="163714"/>
    <lineage>
        <taxon>Eukaryota</taxon>
        <taxon>Metazoa</taxon>
        <taxon>Ecdysozoa</taxon>
        <taxon>Arthropoda</taxon>
        <taxon>Crustacea</taxon>
        <taxon>Oligostraca</taxon>
        <taxon>Ostracoda</taxon>
        <taxon>Podocopa</taxon>
        <taxon>Podocopida</taxon>
        <taxon>Cytherocopina</taxon>
        <taxon>Cytheroidea</taxon>
        <taxon>Cytherideidae</taxon>
        <taxon>Cyprideis</taxon>
    </lineage>
</organism>
<keyword evidence="4" id="KW-0472">Membrane</keyword>
<dbReference type="GO" id="GO:0005509">
    <property type="term" value="F:calcium ion binding"/>
    <property type="evidence" value="ECO:0007669"/>
    <property type="project" value="UniProtKB-UniRule"/>
</dbReference>
<evidence type="ECO:0000256" key="4">
    <source>
        <dbReference type="ARBA" id="ARBA00023136"/>
    </source>
</evidence>
<dbReference type="InterPro" id="IPR015919">
    <property type="entry name" value="Cadherin-like_sf"/>
</dbReference>
<keyword evidence="3" id="KW-0106">Calcium</keyword>
<evidence type="ECO:0000313" key="5">
    <source>
        <dbReference type="EMBL" id="CAD7233985.1"/>
    </source>
</evidence>
<dbReference type="InterPro" id="IPR002126">
    <property type="entry name" value="Cadherin-like_dom"/>
</dbReference>